<dbReference type="AlphaFoldDB" id="A0A4C1TDY6"/>
<sequence>MFIIPQTLHTGRCLGAANDCRHQCGDNPRTDGLTNQHYMVLSNLFEVKYIRPNSVPTITKTKIEKQSLMVQGFKKGKGCRVLIIHEAQGLPSEGTVIVGPR</sequence>
<comment type="caution">
    <text evidence="1">The sequence shown here is derived from an EMBL/GenBank/DDBJ whole genome shotgun (WGS) entry which is preliminary data.</text>
</comment>
<evidence type="ECO:0000313" key="2">
    <source>
        <dbReference type="Proteomes" id="UP000299102"/>
    </source>
</evidence>
<evidence type="ECO:0000313" key="1">
    <source>
        <dbReference type="EMBL" id="GBP12426.1"/>
    </source>
</evidence>
<dbReference type="EMBL" id="BGZK01000051">
    <property type="protein sequence ID" value="GBP12426.1"/>
    <property type="molecule type" value="Genomic_DNA"/>
</dbReference>
<gene>
    <name evidence="1" type="ORF">EVAR_75839_1</name>
</gene>
<keyword evidence="2" id="KW-1185">Reference proteome</keyword>
<dbReference type="OrthoDB" id="9995375at2759"/>
<organism evidence="1 2">
    <name type="scientific">Eumeta variegata</name>
    <name type="common">Bagworm moth</name>
    <name type="synonym">Eumeta japonica</name>
    <dbReference type="NCBI Taxonomy" id="151549"/>
    <lineage>
        <taxon>Eukaryota</taxon>
        <taxon>Metazoa</taxon>
        <taxon>Ecdysozoa</taxon>
        <taxon>Arthropoda</taxon>
        <taxon>Hexapoda</taxon>
        <taxon>Insecta</taxon>
        <taxon>Pterygota</taxon>
        <taxon>Neoptera</taxon>
        <taxon>Endopterygota</taxon>
        <taxon>Lepidoptera</taxon>
        <taxon>Glossata</taxon>
        <taxon>Ditrysia</taxon>
        <taxon>Tineoidea</taxon>
        <taxon>Psychidae</taxon>
        <taxon>Oiketicinae</taxon>
        <taxon>Eumeta</taxon>
    </lineage>
</organism>
<dbReference type="Proteomes" id="UP000299102">
    <property type="component" value="Unassembled WGS sequence"/>
</dbReference>
<reference evidence="1 2" key="1">
    <citation type="journal article" date="2019" name="Commun. Biol.">
        <title>The bagworm genome reveals a unique fibroin gene that provides high tensile strength.</title>
        <authorList>
            <person name="Kono N."/>
            <person name="Nakamura H."/>
            <person name="Ohtoshi R."/>
            <person name="Tomita M."/>
            <person name="Numata K."/>
            <person name="Arakawa K."/>
        </authorList>
    </citation>
    <scope>NUCLEOTIDE SEQUENCE [LARGE SCALE GENOMIC DNA]</scope>
</reference>
<protein>
    <submittedName>
        <fullName evidence="1">Uncharacterized protein</fullName>
    </submittedName>
</protein>
<proteinExistence type="predicted"/>
<name>A0A4C1TDY6_EUMVA</name>
<accession>A0A4C1TDY6</accession>